<keyword evidence="1" id="KW-0472">Membrane</keyword>
<evidence type="ECO:0000313" key="3">
    <source>
        <dbReference type="Proteomes" id="UP000220246"/>
    </source>
</evidence>
<keyword evidence="1" id="KW-1133">Transmembrane helix</keyword>
<dbReference type="EMBL" id="PDEA01000001">
    <property type="protein sequence ID" value="PEH89750.1"/>
    <property type="molecule type" value="Genomic_DNA"/>
</dbReference>
<accession>A0A2A7UWT2</accession>
<comment type="caution">
    <text evidence="2">The sequence shown here is derived from an EMBL/GenBank/DDBJ whole genome shotgun (WGS) entry which is preliminary data.</text>
</comment>
<organism evidence="2 3">
    <name type="scientific">Comamonas terrigena</name>
    <dbReference type="NCBI Taxonomy" id="32013"/>
    <lineage>
        <taxon>Bacteria</taxon>
        <taxon>Pseudomonadati</taxon>
        <taxon>Pseudomonadota</taxon>
        <taxon>Betaproteobacteria</taxon>
        <taxon>Burkholderiales</taxon>
        <taxon>Comamonadaceae</taxon>
        <taxon>Comamonas</taxon>
    </lineage>
</organism>
<proteinExistence type="predicted"/>
<dbReference type="Proteomes" id="UP000220246">
    <property type="component" value="Unassembled WGS sequence"/>
</dbReference>
<keyword evidence="1" id="KW-0812">Transmembrane</keyword>
<dbReference type="AlphaFoldDB" id="A0A2A7UWT2"/>
<evidence type="ECO:0000313" key="2">
    <source>
        <dbReference type="EMBL" id="PEH89750.1"/>
    </source>
</evidence>
<name>A0A2A7UWT2_COMTR</name>
<evidence type="ECO:0008006" key="4">
    <source>
        <dbReference type="Google" id="ProtNLM"/>
    </source>
</evidence>
<keyword evidence="3" id="KW-1185">Reference proteome</keyword>
<protein>
    <recommendedName>
        <fullName evidence="4">AI-2E family transporter</fullName>
    </recommendedName>
</protein>
<gene>
    <name evidence="2" type="ORF">CRM82_15105</name>
</gene>
<sequence>MKGWRKFFYIVDKGSDLLLMFAAVFIYYALGIGLLISGFFLFFRWVIRPTGLRSDFPRLIAKISDLTIQSIDKITDLFHQFIETIAGIPDTLRQLSLETFTQFISGWLTQSGFAPSTHVFIIAMAGLAIIFLIVLQYWPLVLRQARHPLTPRWLDAAWARTGGPPVLDVRCHEKSLYRRNLLR</sequence>
<evidence type="ECO:0000256" key="1">
    <source>
        <dbReference type="SAM" id="Phobius"/>
    </source>
</evidence>
<feature type="transmembrane region" description="Helical" evidence="1">
    <location>
        <begin position="117"/>
        <end position="138"/>
    </location>
</feature>
<reference evidence="3" key="1">
    <citation type="submission" date="2017-09" db="EMBL/GenBank/DDBJ databases">
        <title>FDA dAtabase for Regulatory Grade micrObial Sequences (FDA-ARGOS): Supporting development and validation of Infectious Disease Dx tests.</title>
        <authorList>
            <person name="Minogue T."/>
            <person name="Wolcott M."/>
            <person name="Wasieloski L."/>
            <person name="Aguilar W."/>
            <person name="Moore D."/>
            <person name="Tallon L."/>
            <person name="Sadzewicz L."/>
            <person name="Ott S."/>
            <person name="Zhao X."/>
            <person name="Nagaraj S."/>
            <person name="Vavikolanu K."/>
            <person name="Aluvathingal J."/>
            <person name="Nadendla S."/>
            <person name="Sichtig H."/>
        </authorList>
    </citation>
    <scope>NUCLEOTIDE SEQUENCE [LARGE SCALE GENOMIC DNA]</scope>
    <source>
        <strain evidence="3">FDAARGOS_394</strain>
    </source>
</reference>
<feature type="transmembrane region" description="Helical" evidence="1">
    <location>
        <begin position="21"/>
        <end position="47"/>
    </location>
</feature>